<dbReference type="Gene3D" id="1.20.1640.10">
    <property type="entry name" value="Multidrug efflux transporter AcrB transmembrane domain"/>
    <property type="match status" value="2"/>
</dbReference>
<name>A0A917AMF8_9BACI</name>
<dbReference type="RefSeq" id="WP_188387166.1">
    <property type="nucleotide sequence ID" value="NZ_BMFK01000001.1"/>
</dbReference>
<dbReference type="SUPFAM" id="SSF82693">
    <property type="entry name" value="Multidrug efflux transporter AcrB pore domain, PN1, PN2, PC1 and PC2 subdomains"/>
    <property type="match status" value="3"/>
</dbReference>
<dbReference type="PANTHER" id="PTHR32063:SF0">
    <property type="entry name" value="SWARMING MOTILITY PROTEIN SWRC"/>
    <property type="match status" value="1"/>
</dbReference>
<reference evidence="3" key="2">
    <citation type="submission" date="2020-09" db="EMBL/GenBank/DDBJ databases">
        <authorList>
            <person name="Sun Q."/>
            <person name="Zhou Y."/>
        </authorList>
    </citation>
    <scope>NUCLEOTIDE SEQUENCE</scope>
    <source>
        <strain evidence="3">CGMCC 1.12698</strain>
    </source>
</reference>
<dbReference type="SUPFAM" id="SSF82714">
    <property type="entry name" value="Multidrug efflux transporter AcrB TolC docking domain, DN and DC subdomains"/>
    <property type="match status" value="2"/>
</dbReference>
<dbReference type="AlphaFoldDB" id="A0A917AMF8"/>
<feature type="transmembrane region" description="Helical" evidence="2">
    <location>
        <begin position="963"/>
        <end position="986"/>
    </location>
</feature>
<proteinExistence type="predicted"/>
<feature type="transmembrane region" description="Helical" evidence="2">
    <location>
        <begin position="418"/>
        <end position="441"/>
    </location>
</feature>
<evidence type="ECO:0000256" key="2">
    <source>
        <dbReference type="SAM" id="Phobius"/>
    </source>
</evidence>
<dbReference type="PRINTS" id="PR00702">
    <property type="entry name" value="ACRIFLAVINRP"/>
</dbReference>
<gene>
    <name evidence="3" type="ORF">GCM10007140_08390</name>
</gene>
<dbReference type="Gene3D" id="3.30.70.1320">
    <property type="entry name" value="Multidrug efflux transporter AcrB pore domain like"/>
    <property type="match status" value="1"/>
</dbReference>
<evidence type="ECO:0000313" key="4">
    <source>
        <dbReference type="Proteomes" id="UP000605259"/>
    </source>
</evidence>
<evidence type="ECO:0000256" key="1">
    <source>
        <dbReference type="SAM" id="Coils"/>
    </source>
</evidence>
<feature type="coiled-coil region" evidence="1">
    <location>
        <begin position="646"/>
        <end position="673"/>
    </location>
</feature>
<feature type="transmembrane region" description="Helical" evidence="2">
    <location>
        <begin position="506"/>
        <end position="528"/>
    </location>
</feature>
<dbReference type="Gene3D" id="3.30.2090.10">
    <property type="entry name" value="Multidrug efflux transporter AcrB TolC docking domain, DN and DC subdomains"/>
    <property type="match status" value="2"/>
</dbReference>
<protein>
    <submittedName>
        <fullName evidence="3">Swarming motility protein SwrC</fullName>
    </submittedName>
</protein>
<keyword evidence="2" id="KW-1133">Transmembrane helix</keyword>
<feature type="transmembrane region" description="Helical" evidence="2">
    <location>
        <begin position="833"/>
        <end position="852"/>
    </location>
</feature>
<dbReference type="InterPro" id="IPR027463">
    <property type="entry name" value="AcrB_DN_DC_subdom"/>
</dbReference>
<evidence type="ECO:0000313" key="3">
    <source>
        <dbReference type="EMBL" id="GGE60396.1"/>
    </source>
</evidence>
<dbReference type="GO" id="GO:0005886">
    <property type="term" value="C:plasma membrane"/>
    <property type="evidence" value="ECO:0007669"/>
    <property type="project" value="TreeGrafter"/>
</dbReference>
<dbReference type="PANTHER" id="PTHR32063">
    <property type="match status" value="1"/>
</dbReference>
<sequence>MFFARFSLKNVAAVFVVSFLLILGGLYSFRTLKIDMMPNIEIPQIVVQVVYPGASPGDVDEQIMKKTDKRLMGIEGIKNVNGTAMNNIAVYQLDFEYGTDMEKAISSINTVLSEVEYPDGIQKKVERISMDRIPIYFVSIYGDEETNKMVNDKIIPALEKLDGVGDIMLEGQKDRVVMIEIDQQKALANGLMLQTVKKSIEDSNFAFPAGTITSEDNVIPIQIKKELTTTEALKSIQLQGINGVIPLSDVASITAEEQYNSISRYGDKEAMMITLMKKPGANTVETVKEIQRVIDLFDDDMEYTIGYSQGDEIQKSVDTLVKEGIYGAIFASLSVLLFLRNIRATFIAIISIPLSLLITSIFLKQLDISLNMMSLGGMAVAIGRVVDDSIVVIENIFRRIRKESKHVSDELIISSTGEILKAIVSSTVVTAIVFLPMGFVTGMTGEIFYPFAITVVVALFASLLVSVTLVPILSKFSFKKVKREEKEGKLQTLYEKLLRFSLQKKWIVLVVSFVLLGTSFFFVSRIGFVMMPNEKQKILYIGMELPPSTSLEKANETSQRVEKMILDREYTDGTFSTVGGIDVQTGVAKTNMMTYYINLKTDADIEVETKELKEDIPTLLKDDFSDIKLTAVEMGSGQLASTLVTIDLFDTNLERLQENAAKVEEYMAKQSNVKEVKNNFKQKQAQWSVVIDDKKATSAGITNEMVLGLVAERTTPISVSVPNLDKAERKILLSYAQKATTKQDIEKILLPTKSGVIPLSEVASVKEESVFNSIQKKDGKIFARITADLNSTNIAQDTLTLTDGVKKDVILDSEVDVTFGGSDEETKEAFEQLGVAMVVAIGLVFVVMLLTFKKLRIPFIILTSLLFIPIGSFSALYITKEPLSLSSMIGLLMLIGIVTTNAIVLVDRIGQNRDEKKLSIRAAIIEAGKTRLNPILMTALATIAALLPLALSTSQGTLISKGLAIVVIGGLTTSTLLTLLIVPVMYELFHFRMIKKERAKSEKITPNM</sequence>
<dbReference type="EMBL" id="BMFK01000001">
    <property type="protein sequence ID" value="GGE60396.1"/>
    <property type="molecule type" value="Genomic_DNA"/>
</dbReference>
<keyword evidence="2" id="KW-0812">Transmembrane</keyword>
<reference evidence="3" key="1">
    <citation type="journal article" date="2014" name="Int. J. Syst. Evol. Microbiol.">
        <title>Complete genome sequence of Corynebacterium casei LMG S-19264T (=DSM 44701T), isolated from a smear-ripened cheese.</title>
        <authorList>
            <consortium name="US DOE Joint Genome Institute (JGI-PGF)"/>
            <person name="Walter F."/>
            <person name="Albersmeier A."/>
            <person name="Kalinowski J."/>
            <person name="Ruckert C."/>
        </authorList>
    </citation>
    <scope>NUCLEOTIDE SEQUENCE</scope>
    <source>
        <strain evidence="3">CGMCC 1.12698</strain>
    </source>
</reference>
<feature type="transmembrane region" description="Helical" evidence="2">
    <location>
        <begin position="447"/>
        <end position="473"/>
    </location>
</feature>
<feature type="transmembrane region" description="Helical" evidence="2">
    <location>
        <begin position="885"/>
        <end position="910"/>
    </location>
</feature>
<dbReference type="GO" id="GO:0042910">
    <property type="term" value="F:xenobiotic transmembrane transporter activity"/>
    <property type="evidence" value="ECO:0007669"/>
    <property type="project" value="TreeGrafter"/>
</dbReference>
<dbReference type="InterPro" id="IPR001036">
    <property type="entry name" value="Acrflvin-R"/>
</dbReference>
<keyword evidence="4" id="KW-1185">Reference proteome</keyword>
<accession>A0A917AMF8</accession>
<dbReference type="Pfam" id="PF00873">
    <property type="entry name" value="ACR_tran"/>
    <property type="match status" value="1"/>
</dbReference>
<comment type="caution">
    <text evidence="3">The sequence shown here is derived from an EMBL/GenBank/DDBJ whole genome shotgun (WGS) entry which is preliminary data.</text>
</comment>
<keyword evidence="2" id="KW-0472">Membrane</keyword>
<feature type="transmembrane region" description="Helical" evidence="2">
    <location>
        <begin position="931"/>
        <end position="951"/>
    </location>
</feature>
<dbReference type="Gene3D" id="3.30.70.1430">
    <property type="entry name" value="Multidrug efflux transporter AcrB pore domain"/>
    <property type="match status" value="2"/>
</dbReference>
<feature type="transmembrane region" description="Helical" evidence="2">
    <location>
        <begin position="346"/>
        <end position="363"/>
    </location>
</feature>
<feature type="transmembrane region" description="Helical" evidence="2">
    <location>
        <begin position="859"/>
        <end position="879"/>
    </location>
</feature>
<keyword evidence="1" id="KW-0175">Coiled coil</keyword>
<organism evidence="3 4">
    <name type="scientific">Priestia taiwanensis</name>
    <dbReference type="NCBI Taxonomy" id="1347902"/>
    <lineage>
        <taxon>Bacteria</taxon>
        <taxon>Bacillati</taxon>
        <taxon>Bacillota</taxon>
        <taxon>Bacilli</taxon>
        <taxon>Bacillales</taxon>
        <taxon>Bacillaceae</taxon>
        <taxon>Priestia</taxon>
    </lineage>
</organism>
<dbReference type="Proteomes" id="UP000605259">
    <property type="component" value="Unassembled WGS sequence"/>
</dbReference>
<dbReference type="SUPFAM" id="SSF82866">
    <property type="entry name" value="Multidrug efflux transporter AcrB transmembrane domain"/>
    <property type="match status" value="2"/>
</dbReference>
<dbReference type="Gene3D" id="3.30.70.1440">
    <property type="entry name" value="Multidrug efflux transporter AcrB pore domain"/>
    <property type="match status" value="1"/>
</dbReference>